<dbReference type="PANTHER" id="PTHR13542">
    <property type="entry name" value="LSM12 HOMOLOG"/>
    <property type="match status" value="1"/>
</dbReference>
<evidence type="ECO:0000259" key="1">
    <source>
        <dbReference type="Pfam" id="PF21166"/>
    </source>
</evidence>
<evidence type="ECO:0000313" key="3">
    <source>
        <dbReference type="Proteomes" id="UP001151760"/>
    </source>
</evidence>
<reference evidence="2" key="1">
    <citation type="journal article" date="2022" name="Int. J. Mol. Sci.">
        <title>Draft Genome of Tanacetum Coccineum: Genomic Comparison of Closely Related Tanacetum-Family Plants.</title>
        <authorList>
            <person name="Yamashiro T."/>
            <person name="Shiraishi A."/>
            <person name="Nakayama K."/>
            <person name="Satake H."/>
        </authorList>
    </citation>
    <scope>NUCLEOTIDE SEQUENCE</scope>
</reference>
<name>A0ABQ4ZQ17_9ASTR</name>
<accession>A0ABQ4ZQ17</accession>
<dbReference type="Proteomes" id="UP001151760">
    <property type="component" value="Unassembled WGS sequence"/>
</dbReference>
<gene>
    <name evidence="2" type="ORF">Tco_0774985</name>
</gene>
<dbReference type="EMBL" id="BQNB010011575">
    <property type="protein sequence ID" value="GJS92349.1"/>
    <property type="molecule type" value="Genomic_DNA"/>
</dbReference>
<feature type="domain" description="LSM12 LSM" evidence="1">
    <location>
        <begin position="219"/>
        <end position="267"/>
    </location>
</feature>
<organism evidence="2 3">
    <name type="scientific">Tanacetum coccineum</name>
    <dbReference type="NCBI Taxonomy" id="301880"/>
    <lineage>
        <taxon>Eukaryota</taxon>
        <taxon>Viridiplantae</taxon>
        <taxon>Streptophyta</taxon>
        <taxon>Embryophyta</taxon>
        <taxon>Tracheophyta</taxon>
        <taxon>Spermatophyta</taxon>
        <taxon>Magnoliopsida</taxon>
        <taxon>eudicotyledons</taxon>
        <taxon>Gunneridae</taxon>
        <taxon>Pentapetalae</taxon>
        <taxon>asterids</taxon>
        <taxon>campanulids</taxon>
        <taxon>Asterales</taxon>
        <taxon>Asteraceae</taxon>
        <taxon>Asteroideae</taxon>
        <taxon>Anthemideae</taxon>
        <taxon>Anthemidinae</taxon>
        <taxon>Tanacetum</taxon>
    </lineage>
</organism>
<comment type="caution">
    <text evidence="2">The sequence shown here is derived from an EMBL/GenBank/DDBJ whole genome shotgun (WGS) entry which is preliminary data.</text>
</comment>
<reference evidence="2" key="2">
    <citation type="submission" date="2022-01" db="EMBL/GenBank/DDBJ databases">
        <authorList>
            <person name="Yamashiro T."/>
            <person name="Shiraishi A."/>
            <person name="Satake H."/>
            <person name="Nakayama K."/>
        </authorList>
    </citation>
    <scope>NUCLEOTIDE SEQUENCE</scope>
</reference>
<proteinExistence type="predicted"/>
<evidence type="ECO:0000313" key="2">
    <source>
        <dbReference type="EMBL" id="GJS92349.1"/>
    </source>
</evidence>
<dbReference type="InterPro" id="IPR048478">
    <property type="entry name" value="LSM12_LSM"/>
</dbReference>
<dbReference type="Pfam" id="PF21166">
    <property type="entry name" value="LSM12_LSM"/>
    <property type="match status" value="1"/>
</dbReference>
<keyword evidence="3" id="KW-1185">Reference proteome</keyword>
<dbReference type="InterPro" id="IPR039683">
    <property type="entry name" value="Lsm12-like"/>
</dbReference>
<sequence length="304" mass="35353">MDKEEEQKTIDTEEYEYGNIVLENEEDDDEYDAMYMELEEEKVDNVVKEDFEQIEELKPLRVSSWTHPKSGKVRHGIEVVTRKDDAQVDFDDYTNLCLATRIKLNPNRETRIPKRTDEPDVCSICYRVWTSHGSLVFLVGMHMECHVLADGLKSLHAGGRPIYATRICNLAADQKSITATTTINHRRHHQVNPKHPTSEILNQKWTMIHSQSKHSSNSTTFNETLECQVITYDRPSNMLVLQEGLKSSSSHSSRRNISLLKANYIKEFTLLGQSDDDPLDLKKCFLDLNSLQSKEEMFSWWWRR</sequence>
<protein>
    <submittedName>
        <fullName evidence="2">Protein LSM12</fullName>
    </submittedName>
</protein>